<dbReference type="EMBL" id="CM000781">
    <property type="protein sequence ID" value="AQK73414.1"/>
    <property type="molecule type" value="Genomic_DNA"/>
</dbReference>
<dbReference type="EMBL" id="CM000781">
    <property type="protein sequence ID" value="AQK73413.1"/>
    <property type="molecule type" value="Genomic_DNA"/>
</dbReference>
<reference evidence="2" key="1">
    <citation type="submission" date="2015-12" db="EMBL/GenBank/DDBJ databases">
        <title>Update maize B73 reference genome by single molecule sequencing technologies.</title>
        <authorList>
            <consortium name="Maize Genome Sequencing Project"/>
            <person name="Ware D."/>
        </authorList>
    </citation>
    <scope>NUCLEOTIDE SEQUENCE</scope>
    <source>
        <tissue evidence="2">Seedling</tissue>
    </source>
</reference>
<proteinExistence type="predicted"/>
<protein>
    <submittedName>
        <fullName evidence="2">Dehydrin COR410</fullName>
    </submittedName>
</protein>
<name>A0A1D6HFK1_MAIZE</name>
<evidence type="ECO:0000256" key="1">
    <source>
        <dbReference type="SAM" id="MobiDB-lite"/>
    </source>
</evidence>
<organism evidence="2">
    <name type="scientific">Zea mays</name>
    <name type="common">Maize</name>
    <dbReference type="NCBI Taxonomy" id="4577"/>
    <lineage>
        <taxon>Eukaryota</taxon>
        <taxon>Viridiplantae</taxon>
        <taxon>Streptophyta</taxon>
        <taxon>Embryophyta</taxon>
        <taxon>Tracheophyta</taxon>
        <taxon>Spermatophyta</taxon>
        <taxon>Magnoliopsida</taxon>
        <taxon>Liliopsida</taxon>
        <taxon>Poales</taxon>
        <taxon>Poaceae</taxon>
        <taxon>PACMAD clade</taxon>
        <taxon>Panicoideae</taxon>
        <taxon>Andropogonodae</taxon>
        <taxon>Andropogoneae</taxon>
        <taxon>Tripsacinae</taxon>
        <taxon>Zea</taxon>
    </lineage>
</organism>
<feature type="compositionally biased region" description="Low complexity" evidence="1">
    <location>
        <begin position="1"/>
        <end position="14"/>
    </location>
</feature>
<evidence type="ECO:0000313" key="2">
    <source>
        <dbReference type="EMBL" id="AQK73414.1"/>
    </source>
</evidence>
<accession>A0A1D6HFK1</accession>
<dbReference type="AlphaFoldDB" id="A0A1D6HFK1"/>
<feature type="region of interest" description="Disordered" evidence="1">
    <location>
        <begin position="1"/>
        <end position="61"/>
    </location>
</feature>
<sequence length="61" mass="6761">MRGTPSSTRAVRPSRTPPARPRRRRPGRREDRDPAACTGGGEERPAGQDQGEAPRWPQQEA</sequence>
<gene>
    <name evidence="2" type="ORF">ZEAMMB73_Zm00001d017547</name>
</gene>